<evidence type="ECO:0008006" key="3">
    <source>
        <dbReference type="Google" id="ProtNLM"/>
    </source>
</evidence>
<reference evidence="2" key="1">
    <citation type="journal article" date="2019" name="Int. J. Syst. Evol. Microbiol.">
        <title>The Global Catalogue of Microorganisms (GCM) 10K type strain sequencing project: providing services to taxonomists for standard genome sequencing and annotation.</title>
        <authorList>
            <consortium name="The Broad Institute Genomics Platform"/>
            <consortium name="The Broad Institute Genome Sequencing Center for Infectious Disease"/>
            <person name="Wu L."/>
            <person name="Ma J."/>
        </authorList>
    </citation>
    <scope>NUCLEOTIDE SEQUENCE [LARGE SCALE GENOMIC DNA]</scope>
    <source>
        <strain evidence="2">KCTC 52925</strain>
    </source>
</reference>
<sequence length="307" mass="35274">MVEANLRIIEELKTFLDMVCEQKELKDLLVQNPSDFSRDRKLTLRRVAGMILNMPKRSLNIELREFFEALGVGSSTASKGAFSLQRTKLLPMFFEVWNDLLVDCFYHYYGESAKRWKGFRVQAVDGSTAYLVSRPDVVAEFGTQPNQHGDIPMARVMQLYDVLNQINIWGSILPFKLGEQAIMAKRVHSLYPDSLTLFDRNYPSYSLIYSMLNEESPRHFVMRCKSNFNKEVRRFVQSDSTSEIVQFRPSTSAISTLWGNGHHVTADTEITVRMVKVVLSTGAMEILLTNLYDEDIYSIGDLKYLYG</sequence>
<dbReference type="SUPFAM" id="SSF53098">
    <property type="entry name" value="Ribonuclease H-like"/>
    <property type="match status" value="1"/>
</dbReference>
<keyword evidence="2" id="KW-1185">Reference proteome</keyword>
<dbReference type="RefSeq" id="WP_251740513.1">
    <property type="nucleotide sequence ID" value="NZ_JBHUOJ010000033.1"/>
</dbReference>
<organism evidence="1 2">
    <name type="scientific">Christiangramia antarctica</name>
    <dbReference type="NCBI Taxonomy" id="2058158"/>
    <lineage>
        <taxon>Bacteria</taxon>
        <taxon>Pseudomonadati</taxon>
        <taxon>Bacteroidota</taxon>
        <taxon>Flavobacteriia</taxon>
        <taxon>Flavobacteriales</taxon>
        <taxon>Flavobacteriaceae</taxon>
        <taxon>Christiangramia</taxon>
    </lineage>
</organism>
<accession>A0ABW5X7N4</accession>
<evidence type="ECO:0000313" key="2">
    <source>
        <dbReference type="Proteomes" id="UP001597438"/>
    </source>
</evidence>
<dbReference type="EMBL" id="JBHUOJ010000033">
    <property type="protein sequence ID" value="MFD2834573.1"/>
    <property type="molecule type" value="Genomic_DNA"/>
</dbReference>
<dbReference type="Proteomes" id="UP001597438">
    <property type="component" value="Unassembled WGS sequence"/>
</dbReference>
<comment type="caution">
    <text evidence="1">The sequence shown here is derived from an EMBL/GenBank/DDBJ whole genome shotgun (WGS) entry which is preliminary data.</text>
</comment>
<name>A0ABW5X7N4_9FLAO</name>
<proteinExistence type="predicted"/>
<protein>
    <recommendedName>
        <fullName evidence="3">Transposase</fullName>
    </recommendedName>
</protein>
<gene>
    <name evidence="1" type="ORF">ACFSYS_14875</name>
</gene>
<evidence type="ECO:0000313" key="1">
    <source>
        <dbReference type="EMBL" id="MFD2834573.1"/>
    </source>
</evidence>
<dbReference type="InterPro" id="IPR012337">
    <property type="entry name" value="RNaseH-like_sf"/>
</dbReference>